<reference evidence="8 10" key="1">
    <citation type="submission" date="2018-08" db="EMBL/GenBank/DDBJ databases">
        <title>The first complete genome of Treponema rectale (CHPAT), a commensal spirochete of the bovine rectum.</title>
        <authorList>
            <person name="Staton G.J."/>
            <person name="Clegg S.R."/>
            <person name="Carter S.D."/>
            <person name="Radford A.D."/>
            <person name="Darby A."/>
            <person name="Hall N."/>
            <person name="Birtles R.J."/>
            <person name="Evans N.J."/>
        </authorList>
    </citation>
    <scope>NUCLEOTIDE SEQUENCE [LARGE SCALE GENOMIC DNA]</scope>
    <source>
        <strain evidence="8 10">CHPA</strain>
    </source>
</reference>
<dbReference type="EMBL" id="JACHFR010000001">
    <property type="protein sequence ID" value="MBB5217665.1"/>
    <property type="molecule type" value="Genomic_DNA"/>
</dbReference>
<evidence type="ECO:0000256" key="1">
    <source>
        <dbReference type="ARBA" id="ARBA00022729"/>
    </source>
</evidence>
<evidence type="ECO:0000259" key="6">
    <source>
        <dbReference type="Pfam" id="PF00150"/>
    </source>
</evidence>
<dbReference type="GO" id="GO:0009986">
    <property type="term" value="C:cell surface"/>
    <property type="evidence" value="ECO:0007669"/>
    <property type="project" value="TreeGrafter"/>
</dbReference>
<reference evidence="7 9" key="2">
    <citation type="submission" date="2020-08" db="EMBL/GenBank/DDBJ databases">
        <title>Genomic Encyclopedia of Type Strains, Phase IV (KMG-IV): sequencing the most valuable type-strain genomes for metagenomic binning, comparative biology and taxonomic classification.</title>
        <authorList>
            <person name="Goeker M."/>
        </authorList>
    </citation>
    <scope>NUCLEOTIDE SEQUENCE [LARGE SCALE GENOMIC DNA]</scope>
    <source>
        <strain evidence="7 9">DSM 103679</strain>
    </source>
</reference>
<evidence type="ECO:0000313" key="10">
    <source>
        <dbReference type="Proteomes" id="UP000593591"/>
    </source>
</evidence>
<gene>
    <name evidence="8" type="ORF">DYE49_09065</name>
    <name evidence="7" type="ORF">HNP77_000009</name>
</gene>
<dbReference type="Proteomes" id="UP000593591">
    <property type="component" value="Chromosome"/>
</dbReference>
<feature type="signal peptide" evidence="5">
    <location>
        <begin position="1"/>
        <end position="20"/>
    </location>
</feature>
<evidence type="ECO:0000256" key="3">
    <source>
        <dbReference type="ARBA" id="ARBA00023295"/>
    </source>
</evidence>
<dbReference type="PROSITE" id="PS51257">
    <property type="entry name" value="PROKAR_LIPOPROTEIN"/>
    <property type="match status" value="1"/>
</dbReference>
<proteinExistence type="inferred from homology"/>
<feature type="domain" description="Glycoside hydrolase family 5" evidence="6">
    <location>
        <begin position="59"/>
        <end position="332"/>
    </location>
</feature>
<dbReference type="EMBL" id="CP031517">
    <property type="protein sequence ID" value="QOS40601.1"/>
    <property type="molecule type" value="Genomic_DNA"/>
</dbReference>
<name>A0A840SA32_9SPIR</name>
<dbReference type="PANTHER" id="PTHR31297:SF17">
    <property type="entry name" value="ENDOGLUCANASE"/>
    <property type="match status" value="1"/>
</dbReference>
<dbReference type="InterPro" id="IPR001547">
    <property type="entry name" value="Glyco_hydro_5"/>
</dbReference>
<keyword evidence="3 4" id="KW-0326">Glycosidase</keyword>
<dbReference type="AlphaFoldDB" id="A0A840SA32"/>
<evidence type="ECO:0000256" key="2">
    <source>
        <dbReference type="ARBA" id="ARBA00022801"/>
    </source>
</evidence>
<evidence type="ECO:0000313" key="8">
    <source>
        <dbReference type="EMBL" id="QOS40601.1"/>
    </source>
</evidence>
<evidence type="ECO:0000313" key="9">
    <source>
        <dbReference type="Proteomes" id="UP000578697"/>
    </source>
</evidence>
<dbReference type="Pfam" id="PF00150">
    <property type="entry name" value="Cellulase"/>
    <property type="match status" value="1"/>
</dbReference>
<keyword evidence="2 4" id="KW-0378">Hydrolase</keyword>
<evidence type="ECO:0000313" key="7">
    <source>
        <dbReference type="EMBL" id="MBB5217665.1"/>
    </source>
</evidence>
<dbReference type="GO" id="GO:0005576">
    <property type="term" value="C:extracellular region"/>
    <property type="evidence" value="ECO:0007669"/>
    <property type="project" value="TreeGrafter"/>
</dbReference>
<dbReference type="RefSeq" id="WP_184651117.1">
    <property type="nucleotide sequence ID" value="NZ_JACHFR010000001.1"/>
</dbReference>
<dbReference type="KEGG" id="trc:DYE49_09065"/>
<accession>A0A840SA32</accession>
<evidence type="ECO:0000256" key="5">
    <source>
        <dbReference type="SAM" id="SignalP"/>
    </source>
</evidence>
<sequence>MKNRCLRLLMGMLIPAFFSCGEMKQLTSSADTVDFDMTFTDITATDAVKEMGNGWNLGNTLEATGGETAWGAPVTTYKMLQGVKNCGFDSVRVPVAWYTNGVTSVNKNKGNYKITSAWMNRVDEIVSYVLASDMYCIINIHWDGNWWEDFYSDNEEERETAAEIYSSLWTQIAEHYKDYPEKLIFENANEELKGNSDWQYEVSNVDINQTFVDLIRSSGGNNDRRVLLIAGINTDIDKTCDSRFKMPSDTIENHLMLSVHYYTPWTYCGMWEDADWGSVQWDWGSEEDYALMETQLAKMEKFTSAGVPVVFGEFSTCESDTIAPHVKDGWDKFLQNFVDLCRLNGQMCPMVWDIQCAYPWYDRYKCKFNSSYPELYTIFARQ</sequence>
<evidence type="ECO:0000256" key="4">
    <source>
        <dbReference type="RuleBase" id="RU361153"/>
    </source>
</evidence>
<dbReference type="Proteomes" id="UP000578697">
    <property type="component" value="Unassembled WGS sequence"/>
</dbReference>
<dbReference type="InterPro" id="IPR017853">
    <property type="entry name" value="GH"/>
</dbReference>
<dbReference type="GO" id="GO:0008422">
    <property type="term" value="F:beta-glucosidase activity"/>
    <property type="evidence" value="ECO:0007669"/>
    <property type="project" value="TreeGrafter"/>
</dbReference>
<dbReference type="GO" id="GO:0008810">
    <property type="term" value="F:cellulase activity"/>
    <property type="evidence" value="ECO:0007669"/>
    <property type="project" value="UniProtKB-EC"/>
</dbReference>
<keyword evidence="1 5" id="KW-0732">Signal</keyword>
<dbReference type="SUPFAM" id="SSF51445">
    <property type="entry name" value="(Trans)glycosidases"/>
    <property type="match status" value="1"/>
</dbReference>
<dbReference type="PANTHER" id="PTHR31297">
    <property type="entry name" value="GLUCAN ENDO-1,6-BETA-GLUCOSIDASE B"/>
    <property type="match status" value="1"/>
</dbReference>
<dbReference type="InterPro" id="IPR050386">
    <property type="entry name" value="Glycosyl_hydrolase_5"/>
</dbReference>
<organism evidence="7 9">
    <name type="scientific">Treponema rectale</name>
    <dbReference type="NCBI Taxonomy" id="744512"/>
    <lineage>
        <taxon>Bacteria</taxon>
        <taxon>Pseudomonadati</taxon>
        <taxon>Spirochaetota</taxon>
        <taxon>Spirochaetia</taxon>
        <taxon>Spirochaetales</taxon>
        <taxon>Treponemataceae</taxon>
        <taxon>Treponema</taxon>
    </lineage>
</organism>
<dbReference type="EC" id="3.2.1.4" evidence="7"/>
<comment type="similarity">
    <text evidence="4">Belongs to the glycosyl hydrolase 5 (cellulase A) family.</text>
</comment>
<keyword evidence="9" id="KW-1185">Reference proteome</keyword>
<protein>
    <submittedName>
        <fullName evidence="7">Endoglucanase</fullName>
        <ecNumber evidence="7">3.2.1.4</ecNumber>
    </submittedName>
    <submittedName>
        <fullName evidence="8">Glycoside hydrolase family 5 protein</fullName>
    </submittedName>
</protein>
<feature type="chain" id="PRO_5033643915" evidence="5">
    <location>
        <begin position="21"/>
        <end position="382"/>
    </location>
</feature>
<dbReference type="Gene3D" id="3.20.20.80">
    <property type="entry name" value="Glycosidases"/>
    <property type="match status" value="1"/>
</dbReference>
<dbReference type="GO" id="GO:0009251">
    <property type="term" value="P:glucan catabolic process"/>
    <property type="evidence" value="ECO:0007669"/>
    <property type="project" value="TreeGrafter"/>
</dbReference>